<proteinExistence type="predicted"/>
<gene>
    <name evidence="2" type="ORF">C7C56_001370</name>
</gene>
<sequence length="752" mass="82993">MHKAKGKNMSNSHDDADDSSSPEFKTVLEALIAVYRPMLEEDLKRADDLDALSKEAHGAPPDCEAELAAAERLLGSFPDEQVVMALLPAQARELLGPIERWRWCLLHIRCCMIFGWLVCRRPRTFRLSAYYLYRYWLCVRRAVGAPVTPGQLTALERRDLNTLAEALAKAYRPYLSDQLASIDFIDGLADDVADGQLDCSEGEEEAAAVFERLLTVDTAQALLGDAAFEQHSREPWFWFCRCWCLCAIRFGCCLARAKNLVDVFRCLLQYRRCLRACFRPLRCELTGPHDCIAEVVNPDIPALVVPIQGTAAGAGFVRYVLEWSRDNVVWHAANFVYPPIPPGNTTQGTTPVVAGLLGYLDTTLLDAGTYFVRLTVYGANHSLPPCGPIIFSVFKKDVRILGVDGNFTLDSTPYDPAARFLDHVPALCTRAAGTFEASFGTCLQIWGAAYLGGCDDNQRIKRYALDYKPGYETDCGTGGWTNFWQVEFNTAAQYRAINMRTDTSVLTANWVPDCLVPIPFPPYCLLTDPQGRLAPSSWSSNVGGCQLSGLTTLRLVLEDTLGNTYCDTQRVWIDNKPITALIQITAVPKCADLFVSQFASPPDCSIPWPLPISGIAYDEYIDETLPLTRPNDNFDHYVVRVEKQGGPTISIPGPGGTCFHGTSRVGDPGTRCGAPTIPTVIGTLALFDLRAVDPICQASLPYPVQAGFELARGECCVYIFHLTVYDRTVRACGVSHATSSWPVKICNDLPRS</sequence>
<evidence type="ECO:0000313" key="3">
    <source>
        <dbReference type="Proteomes" id="UP000241421"/>
    </source>
</evidence>
<organism evidence="2 3">
    <name type="scientific">Massilia glaciei</name>
    <dbReference type="NCBI Taxonomy" id="1524097"/>
    <lineage>
        <taxon>Bacteria</taxon>
        <taxon>Pseudomonadati</taxon>
        <taxon>Pseudomonadota</taxon>
        <taxon>Betaproteobacteria</taxon>
        <taxon>Burkholderiales</taxon>
        <taxon>Oxalobacteraceae</taxon>
        <taxon>Telluria group</taxon>
        <taxon>Massilia</taxon>
    </lineage>
</organism>
<feature type="region of interest" description="Disordered" evidence="1">
    <location>
        <begin position="1"/>
        <end position="21"/>
    </location>
</feature>
<dbReference type="AlphaFoldDB" id="A0A2U2I753"/>
<evidence type="ECO:0000256" key="1">
    <source>
        <dbReference type="SAM" id="MobiDB-lite"/>
    </source>
</evidence>
<comment type="caution">
    <text evidence="2">The sequence shown here is derived from an EMBL/GenBank/DDBJ whole genome shotgun (WGS) entry which is preliminary data.</text>
</comment>
<evidence type="ECO:0000313" key="2">
    <source>
        <dbReference type="EMBL" id="PWF55594.1"/>
    </source>
</evidence>
<keyword evidence="3" id="KW-1185">Reference proteome</keyword>
<dbReference type="EMBL" id="PXWF02000019">
    <property type="protein sequence ID" value="PWF55594.1"/>
    <property type="molecule type" value="Genomic_DNA"/>
</dbReference>
<dbReference type="OrthoDB" id="8866345at2"/>
<reference evidence="2 3" key="1">
    <citation type="submission" date="2018-04" db="EMBL/GenBank/DDBJ databases">
        <title>Massilia violaceinigra sp. nov., a novel purple-pigmented bacterium isolated from Tianshan glacier, Xinjiang, China.</title>
        <authorList>
            <person name="Wang H."/>
        </authorList>
    </citation>
    <scope>NUCLEOTIDE SEQUENCE [LARGE SCALE GENOMIC DNA]</scope>
    <source>
        <strain evidence="2 3">B448-2</strain>
    </source>
</reference>
<accession>A0A2U2I753</accession>
<dbReference type="RefSeq" id="WP_106755705.1">
    <property type="nucleotide sequence ID" value="NZ_PXWF02000019.1"/>
</dbReference>
<protein>
    <submittedName>
        <fullName evidence="2">Uncharacterized protein</fullName>
    </submittedName>
</protein>
<dbReference type="Proteomes" id="UP000241421">
    <property type="component" value="Unassembled WGS sequence"/>
</dbReference>
<name>A0A2U2I753_9BURK</name>